<reference evidence="3 4" key="1">
    <citation type="submission" date="2018-08" db="EMBL/GenBank/DDBJ databases">
        <title>Sequencing the genomes of 1000 actinobacteria strains.</title>
        <authorList>
            <person name="Klenk H.-P."/>
        </authorList>
    </citation>
    <scope>NUCLEOTIDE SEQUENCE [LARGE SCALE GENOMIC DNA]</scope>
    <source>
        <strain evidence="3 4">DSM 43927</strain>
    </source>
</reference>
<dbReference type="GO" id="GO:0004185">
    <property type="term" value="F:serine-type carboxypeptidase activity"/>
    <property type="evidence" value="ECO:0007669"/>
    <property type="project" value="InterPro"/>
</dbReference>
<dbReference type="EMBL" id="QTTT01000001">
    <property type="protein sequence ID" value="REE97930.1"/>
    <property type="molecule type" value="Genomic_DNA"/>
</dbReference>
<organism evidence="3 4">
    <name type="scientific">Thermomonospora umbrina</name>
    <dbReference type="NCBI Taxonomy" id="111806"/>
    <lineage>
        <taxon>Bacteria</taxon>
        <taxon>Bacillati</taxon>
        <taxon>Actinomycetota</taxon>
        <taxon>Actinomycetes</taxon>
        <taxon>Streptosporangiales</taxon>
        <taxon>Thermomonosporaceae</taxon>
        <taxon>Thermomonospora</taxon>
    </lineage>
</organism>
<keyword evidence="3" id="KW-0121">Carboxypeptidase</keyword>
<dbReference type="AlphaFoldDB" id="A0A3D9STW2"/>
<proteinExistence type="inferred from homology"/>
<evidence type="ECO:0000313" key="3">
    <source>
        <dbReference type="EMBL" id="REE97930.1"/>
    </source>
</evidence>
<dbReference type="PANTHER" id="PTHR30023">
    <property type="entry name" value="D-ALANYL-D-ALANINE CARBOXYPEPTIDASE"/>
    <property type="match status" value="1"/>
</dbReference>
<dbReference type="Pfam" id="PF02113">
    <property type="entry name" value="Peptidase_S13"/>
    <property type="match status" value="2"/>
</dbReference>
<dbReference type="Gene3D" id="3.50.80.20">
    <property type="entry name" value="D-Ala-D-Ala carboxypeptidase C, peptidase S13"/>
    <property type="match status" value="1"/>
</dbReference>
<comment type="caution">
    <text evidence="3">The sequence shown here is derived from an EMBL/GenBank/DDBJ whole genome shotgun (WGS) entry which is preliminary data.</text>
</comment>
<name>A0A3D9STW2_9ACTN</name>
<keyword evidence="4" id="KW-1185">Reference proteome</keyword>
<dbReference type="SUPFAM" id="SSF56601">
    <property type="entry name" value="beta-lactamase/transpeptidase-like"/>
    <property type="match status" value="1"/>
</dbReference>
<keyword evidence="2" id="KW-0378">Hydrolase</keyword>
<comment type="similarity">
    <text evidence="1">Belongs to the peptidase S13 family.</text>
</comment>
<sequence>MANLTPPDPVEQRAAAVAARASVQATASLPGIDPDAPIPDAATLRERLAGIAEGPGPKVNAVVIDAETRKTLFDRGADSPATPASTTKLVTSVAALSALGPDHRIATKVVQGGEGGVVLVGGGDPTLTARPPVEDAYPRYASLEDLARQTAAALTRAGVREIRVDYDASLYEGEREAAGWKSNYLPDGELAPMSALTVDEGRTGVGETTRVSDPAKSATQTFVRMLDRAGVKAETGERVTAPRTAVALGTVRSPPLSALVEHLMTVSDNDVAEAVLRQVAVKRGLPVSFAGGAQAVMAELARLGVAEGVQVNDGSGLSTRNRITPLALARIASLAASDRHPGLRPAITGMPVAGFTGTLAAPRYTDDRTAAGAGVVRAKTGTLSGVSTLAGVAHDADGRLLAFAFMLGDGKGPVDRGRLDLLAAAVAACGCGTAS</sequence>
<keyword evidence="3" id="KW-0645">Protease</keyword>
<dbReference type="NCBIfam" id="TIGR00666">
    <property type="entry name" value="PBP4"/>
    <property type="match status" value="1"/>
</dbReference>
<dbReference type="InterPro" id="IPR000667">
    <property type="entry name" value="Peptidase_S13"/>
</dbReference>
<dbReference type="Proteomes" id="UP000256661">
    <property type="component" value="Unassembled WGS sequence"/>
</dbReference>
<dbReference type="PRINTS" id="PR00922">
    <property type="entry name" value="DADACBPTASE3"/>
</dbReference>
<dbReference type="PANTHER" id="PTHR30023:SF0">
    <property type="entry name" value="PENICILLIN-SENSITIVE CARBOXYPEPTIDASE A"/>
    <property type="match status" value="1"/>
</dbReference>
<dbReference type="GO" id="GO:0006508">
    <property type="term" value="P:proteolysis"/>
    <property type="evidence" value="ECO:0007669"/>
    <property type="project" value="InterPro"/>
</dbReference>
<protein>
    <submittedName>
        <fullName evidence="3">D-alanyl-D-alanine carboxypeptidase/D-alanyl-D-alanine-endopeptidase (Penicillin-binding protein 4)</fullName>
    </submittedName>
</protein>
<dbReference type="Gene3D" id="3.40.710.10">
    <property type="entry name" value="DD-peptidase/beta-lactamase superfamily"/>
    <property type="match status" value="2"/>
</dbReference>
<evidence type="ECO:0000256" key="2">
    <source>
        <dbReference type="ARBA" id="ARBA00022801"/>
    </source>
</evidence>
<dbReference type="InterPro" id="IPR012338">
    <property type="entry name" value="Beta-lactam/transpept-like"/>
</dbReference>
<evidence type="ECO:0000313" key="4">
    <source>
        <dbReference type="Proteomes" id="UP000256661"/>
    </source>
</evidence>
<gene>
    <name evidence="3" type="ORF">DFJ69_3410</name>
</gene>
<evidence type="ECO:0000256" key="1">
    <source>
        <dbReference type="ARBA" id="ARBA00006096"/>
    </source>
</evidence>
<dbReference type="GO" id="GO:0000270">
    <property type="term" value="P:peptidoglycan metabolic process"/>
    <property type="evidence" value="ECO:0007669"/>
    <property type="project" value="TreeGrafter"/>
</dbReference>
<accession>A0A3D9STW2</accession>